<dbReference type="AlphaFoldDB" id="A0A080LWP5"/>
<organism evidence="1 3">
    <name type="scientific">Candidatus Accumulibacter phosphatis</name>
    <dbReference type="NCBI Taxonomy" id="327160"/>
    <lineage>
        <taxon>Bacteria</taxon>
        <taxon>Pseudomonadati</taxon>
        <taxon>Pseudomonadota</taxon>
        <taxon>Betaproteobacteria</taxon>
        <taxon>Candidatus Accumulibacter</taxon>
    </lineage>
</organism>
<dbReference type="Proteomes" id="UP000020077">
    <property type="component" value="Unassembled WGS sequence"/>
</dbReference>
<reference evidence="1 3" key="1">
    <citation type="submission" date="2014-02" db="EMBL/GenBank/DDBJ databases">
        <title>Expanding our view of genomic diversity in Candidatus Accumulibacter clades.</title>
        <authorList>
            <person name="Skennerton C.T."/>
            <person name="Barr J.J."/>
            <person name="Slater F.R."/>
            <person name="Bond P.L."/>
            <person name="Tyson G.W."/>
        </authorList>
    </citation>
    <scope>NUCLEOTIDE SEQUENCE [LARGE SCALE GENOMIC DNA]</scope>
    <source>
        <strain evidence="3">BA-91</strain>
    </source>
</reference>
<proteinExistence type="predicted"/>
<dbReference type="Proteomes" id="UP000306324">
    <property type="component" value="Unassembled WGS sequence"/>
</dbReference>
<evidence type="ECO:0000313" key="4">
    <source>
        <dbReference type="Proteomes" id="UP000306324"/>
    </source>
</evidence>
<dbReference type="EMBL" id="SWAD01000012">
    <property type="protein sequence ID" value="TMQ78082.1"/>
    <property type="molecule type" value="Genomic_DNA"/>
</dbReference>
<keyword evidence="4" id="KW-1185">Reference proteome</keyword>
<dbReference type="EMBL" id="JDVG02000291">
    <property type="protein sequence ID" value="KFB73071.1"/>
    <property type="molecule type" value="Genomic_DNA"/>
</dbReference>
<accession>A0A080LWP5</accession>
<accession>A0A5S4ERM5</accession>
<gene>
    <name evidence="2" type="ORF">ACCUM_2297</name>
    <name evidence="1" type="ORF">AW09_001710</name>
</gene>
<dbReference type="RefSeq" id="WP_171047231.1">
    <property type="nucleotide sequence ID" value="NZ_SWAD01000012.1"/>
</dbReference>
<comment type="caution">
    <text evidence="1">The sequence shown here is derived from an EMBL/GenBank/DDBJ whole genome shotgun (WGS) entry which is preliminary data.</text>
</comment>
<evidence type="ECO:0000313" key="1">
    <source>
        <dbReference type="EMBL" id="KFB73071.1"/>
    </source>
</evidence>
<name>A0A080LWP5_9PROT</name>
<evidence type="ECO:0000313" key="3">
    <source>
        <dbReference type="Proteomes" id="UP000020077"/>
    </source>
</evidence>
<evidence type="ECO:0000313" key="2">
    <source>
        <dbReference type="EMBL" id="TMQ78082.1"/>
    </source>
</evidence>
<protein>
    <submittedName>
        <fullName evidence="1">Uncharacterized protein</fullName>
    </submittedName>
</protein>
<sequence>MATQQQDPQQTTNGNKLVKVTFFLAIDWRFVNVIVSVLRLAYDYLAADGQPSLCGS</sequence>
<reference evidence="2 4" key="2">
    <citation type="submission" date="2019-04" db="EMBL/GenBank/DDBJ databases">
        <title>A novel phosphate-accumulating bacterium identified in bioreactor for phosphate removal from wastewater.</title>
        <authorList>
            <person name="Kotlyarov R.Y."/>
            <person name="Beletsky A.V."/>
            <person name="Kallistova A.Y."/>
            <person name="Dorofeev A.G."/>
            <person name="Nikolaev Y.Y."/>
            <person name="Pimenov N.V."/>
            <person name="Ravin N.V."/>
            <person name="Mardanov A.V."/>
        </authorList>
    </citation>
    <scope>NUCLEOTIDE SEQUENCE [LARGE SCALE GENOMIC DNA]</scope>
    <source>
        <strain evidence="2 4">Bin19</strain>
    </source>
</reference>